<sequence length="380" mass="42167">MKYFESLEPVKTAWGYRLGMLLLIALALGVDLFLFQNPPHPTSLIAATVLSISSILFLFWPRLGGWIYLLADAGFVAFPGSFVGMLGYMCMAVVFLWGWRRYYLDAAIGIALLSVSFFLGAPKYPATGILTSILLLAGFTAGYMLRRYVDERDAALNQLWEEKLKTVQETQAFRDGLSVQLHDSVAGTLSIVASTAEVISGEIPTDSLARPKTELLRLETRRALSELREIIQLLDTRQDRETIRPNLEKELERAASVTAGAGLSLELDSSEEELKELPDYLQDQLIPILRETTTNAIKYASPSAPVTLSISQSENLVEFMMKNRVSEEVQDAVMSSGKGLLQLRKRLEDSGGSLEAWSANGWWIVHAELPIEGEGLDDEQ</sequence>
<dbReference type="InterPro" id="IPR050482">
    <property type="entry name" value="Sensor_HK_TwoCompSys"/>
</dbReference>
<keyword evidence="4" id="KW-0472">Membrane</keyword>
<feature type="transmembrane region" description="Helical" evidence="4">
    <location>
        <begin position="42"/>
        <end position="60"/>
    </location>
</feature>
<name>A0A7K0K5D6_9ACTO</name>
<evidence type="ECO:0000256" key="1">
    <source>
        <dbReference type="ARBA" id="ARBA00022679"/>
    </source>
</evidence>
<evidence type="ECO:0000256" key="2">
    <source>
        <dbReference type="ARBA" id="ARBA00022777"/>
    </source>
</evidence>
<dbReference type="SUPFAM" id="SSF55874">
    <property type="entry name" value="ATPase domain of HSP90 chaperone/DNA topoisomerase II/histidine kinase"/>
    <property type="match status" value="1"/>
</dbReference>
<feature type="transmembrane region" description="Helical" evidence="4">
    <location>
        <begin position="66"/>
        <end position="95"/>
    </location>
</feature>
<comment type="caution">
    <text evidence="6">The sequence shown here is derived from an EMBL/GenBank/DDBJ whole genome shotgun (WGS) entry which is preliminary data.</text>
</comment>
<keyword evidence="1" id="KW-0808">Transferase</keyword>
<dbReference type="PANTHER" id="PTHR24421">
    <property type="entry name" value="NITRATE/NITRITE SENSOR PROTEIN NARX-RELATED"/>
    <property type="match status" value="1"/>
</dbReference>
<keyword evidence="3" id="KW-0902">Two-component regulatory system</keyword>
<dbReference type="EMBL" id="VUMY01000026">
    <property type="protein sequence ID" value="MST50646.1"/>
    <property type="molecule type" value="Genomic_DNA"/>
</dbReference>
<evidence type="ECO:0000259" key="5">
    <source>
        <dbReference type="Pfam" id="PF07730"/>
    </source>
</evidence>
<keyword evidence="7" id="KW-1185">Reference proteome</keyword>
<evidence type="ECO:0000256" key="4">
    <source>
        <dbReference type="SAM" id="Phobius"/>
    </source>
</evidence>
<feature type="domain" description="Signal transduction histidine kinase subgroup 3 dimerisation and phosphoacceptor" evidence="5">
    <location>
        <begin position="175"/>
        <end position="237"/>
    </location>
</feature>
<evidence type="ECO:0000313" key="7">
    <source>
        <dbReference type="Proteomes" id="UP000442535"/>
    </source>
</evidence>
<evidence type="ECO:0000313" key="6">
    <source>
        <dbReference type="EMBL" id="MST50646.1"/>
    </source>
</evidence>
<dbReference type="AlphaFoldDB" id="A0A7K0K5D6"/>
<proteinExistence type="predicted"/>
<dbReference type="Gene3D" id="3.30.565.10">
    <property type="entry name" value="Histidine kinase-like ATPase, C-terminal domain"/>
    <property type="match status" value="1"/>
</dbReference>
<evidence type="ECO:0000256" key="3">
    <source>
        <dbReference type="ARBA" id="ARBA00023012"/>
    </source>
</evidence>
<dbReference type="GO" id="GO:0000155">
    <property type="term" value="F:phosphorelay sensor kinase activity"/>
    <property type="evidence" value="ECO:0007669"/>
    <property type="project" value="InterPro"/>
</dbReference>
<dbReference type="GO" id="GO:0046983">
    <property type="term" value="F:protein dimerization activity"/>
    <property type="evidence" value="ECO:0007669"/>
    <property type="project" value="InterPro"/>
</dbReference>
<organism evidence="6 7">
    <name type="scientific">Mobiluncus porci</name>
    <dbReference type="NCBI Taxonomy" id="2652278"/>
    <lineage>
        <taxon>Bacteria</taxon>
        <taxon>Bacillati</taxon>
        <taxon>Actinomycetota</taxon>
        <taxon>Actinomycetes</taxon>
        <taxon>Actinomycetales</taxon>
        <taxon>Actinomycetaceae</taxon>
        <taxon>Mobiluncus</taxon>
    </lineage>
</organism>
<dbReference type="RefSeq" id="WP_154546527.1">
    <property type="nucleotide sequence ID" value="NZ_VUMY01000026.1"/>
</dbReference>
<dbReference type="Proteomes" id="UP000442535">
    <property type="component" value="Unassembled WGS sequence"/>
</dbReference>
<feature type="transmembrane region" description="Helical" evidence="4">
    <location>
        <begin position="126"/>
        <end position="145"/>
    </location>
</feature>
<dbReference type="InterPro" id="IPR011712">
    <property type="entry name" value="Sig_transdc_His_kin_sub3_dim/P"/>
</dbReference>
<reference evidence="6 7" key="1">
    <citation type="submission" date="2019-08" db="EMBL/GenBank/DDBJ databases">
        <title>In-depth cultivation of the pig gut microbiome towards novel bacterial diversity and tailored functional studies.</title>
        <authorList>
            <person name="Wylensek D."/>
            <person name="Hitch T.C.A."/>
            <person name="Clavel T."/>
        </authorList>
    </citation>
    <scope>NUCLEOTIDE SEQUENCE [LARGE SCALE GENOMIC DNA]</scope>
    <source>
        <strain evidence="6 7">RF-GAM-744-WT-7</strain>
    </source>
</reference>
<keyword evidence="4" id="KW-0812">Transmembrane</keyword>
<dbReference type="Pfam" id="PF07730">
    <property type="entry name" value="HisKA_3"/>
    <property type="match status" value="1"/>
</dbReference>
<gene>
    <name evidence="6" type="ORF">FYJ63_10510</name>
</gene>
<protein>
    <recommendedName>
        <fullName evidence="5">Signal transduction histidine kinase subgroup 3 dimerisation and phosphoacceptor domain-containing protein</fullName>
    </recommendedName>
</protein>
<keyword evidence="4" id="KW-1133">Transmembrane helix</keyword>
<dbReference type="GO" id="GO:0016020">
    <property type="term" value="C:membrane"/>
    <property type="evidence" value="ECO:0007669"/>
    <property type="project" value="InterPro"/>
</dbReference>
<dbReference type="InterPro" id="IPR036890">
    <property type="entry name" value="HATPase_C_sf"/>
</dbReference>
<feature type="transmembrane region" description="Helical" evidence="4">
    <location>
        <begin position="102"/>
        <end position="120"/>
    </location>
</feature>
<feature type="transmembrane region" description="Helical" evidence="4">
    <location>
        <begin position="14"/>
        <end position="35"/>
    </location>
</feature>
<accession>A0A7K0K5D6</accession>
<keyword evidence="2" id="KW-0418">Kinase</keyword>